<evidence type="ECO:0000313" key="1">
    <source>
        <dbReference type="EMBL" id="MBQ0934378.1"/>
    </source>
</evidence>
<dbReference type="EMBL" id="JAGQDG010000001">
    <property type="protein sequence ID" value="MBQ0934378.1"/>
    <property type="molecule type" value="Genomic_DNA"/>
</dbReference>
<sequence>MSQVKRFEDCCWHDNAIHGFRMVQGADGCTGDLVLDIDHIVEWLSPPENAAAYHFRITPALLTFHEVSDLVVSIDYRTHSLAF</sequence>
<keyword evidence="2" id="KW-1185">Reference proteome</keyword>
<name>A0ABS5DTB6_9BURK</name>
<protein>
    <submittedName>
        <fullName evidence="1">Uncharacterized protein</fullName>
    </submittedName>
</protein>
<dbReference type="Proteomes" id="UP000672097">
    <property type="component" value="Unassembled WGS sequence"/>
</dbReference>
<accession>A0ABS5DTB6</accession>
<dbReference type="RefSeq" id="WP_210806173.1">
    <property type="nucleotide sequence ID" value="NZ_JAGQDG010000001.1"/>
</dbReference>
<gene>
    <name evidence="1" type="ORF">KAK11_03480</name>
</gene>
<reference evidence="1 2" key="1">
    <citation type="submission" date="2021-04" db="EMBL/GenBank/DDBJ databases">
        <title>The genome sequence of type strain Ideonella paludis KCTC 32238.</title>
        <authorList>
            <person name="Liu Y."/>
        </authorList>
    </citation>
    <scope>NUCLEOTIDE SEQUENCE [LARGE SCALE GENOMIC DNA]</scope>
    <source>
        <strain evidence="1 2">KCTC 32238</strain>
    </source>
</reference>
<evidence type="ECO:0000313" key="2">
    <source>
        <dbReference type="Proteomes" id="UP000672097"/>
    </source>
</evidence>
<comment type="caution">
    <text evidence="1">The sequence shown here is derived from an EMBL/GenBank/DDBJ whole genome shotgun (WGS) entry which is preliminary data.</text>
</comment>
<organism evidence="1 2">
    <name type="scientific">Ideonella paludis</name>
    <dbReference type="NCBI Taxonomy" id="1233411"/>
    <lineage>
        <taxon>Bacteria</taxon>
        <taxon>Pseudomonadati</taxon>
        <taxon>Pseudomonadota</taxon>
        <taxon>Betaproteobacteria</taxon>
        <taxon>Burkholderiales</taxon>
        <taxon>Sphaerotilaceae</taxon>
        <taxon>Ideonella</taxon>
    </lineage>
</organism>
<proteinExistence type="predicted"/>